<evidence type="ECO:0000313" key="5">
    <source>
        <dbReference type="Proteomes" id="UP000659124"/>
    </source>
</evidence>
<keyword evidence="1" id="KW-0472">Membrane</keyword>
<keyword evidence="1" id="KW-1133">Transmembrane helix</keyword>
<accession>A0ABR7THM5</accession>
<feature type="transmembrane region" description="Helical" evidence="1">
    <location>
        <begin position="84"/>
        <end position="103"/>
    </location>
</feature>
<reference evidence="4 5" key="1">
    <citation type="submission" date="2020-09" db="EMBL/GenBank/DDBJ databases">
        <title>Genome sequences of type strains of Chitinophaga qingshengii and Chitinophaga varians.</title>
        <authorList>
            <person name="Kittiwongwattana C."/>
        </authorList>
    </citation>
    <scope>NUCLEOTIDE SEQUENCE [LARGE SCALE GENOMIC DNA]</scope>
    <source>
        <strain evidence="4 5">JCM 30026</strain>
    </source>
</reference>
<dbReference type="InterPro" id="IPR012373">
    <property type="entry name" value="Ferrdict_sens_TM"/>
</dbReference>
<evidence type="ECO:0000313" key="4">
    <source>
        <dbReference type="EMBL" id="MBC9930007.1"/>
    </source>
</evidence>
<evidence type="ECO:0000259" key="2">
    <source>
        <dbReference type="Pfam" id="PF04773"/>
    </source>
</evidence>
<dbReference type="PANTHER" id="PTHR30273">
    <property type="entry name" value="PERIPLASMIC SIGNAL SENSOR AND SIGMA FACTOR ACTIVATOR FECR-RELATED"/>
    <property type="match status" value="1"/>
</dbReference>
<dbReference type="Gene3D" id="2.60.120.1440">
    <property type="match status" value="1"/>
</dbReference>
<sequence length="380" mass="41660">MHETSELFRQLTDKYLADTITAPEKELLFSMISEGACLPELEQIVAEIWEQPLTAGEDIVLREQIFNNITARRTKVKQLNIRRWLAVAAAVLLLGAVGTMLLLKKDRPAPLAVVQPGGAVLILGDQSQVPLDSNGNKVMSQDGAHVVQQGAQLTYTAASPASGTLTYNTLRTAVGGQFKLILPDGTHLWINAGSTVRYPAVFSGNERQIEVTGEVYMEVQPDKRPFSVSTPHETVQVLGTAFNISAYNEEPYTLTTLVSGKISVVNSNNTTVTLRPGQQATVSHQPATNIPVKEADIEQVIAWKNGYFNFENERLSAIFRLLSRWYNVQFEAEGKVADLQFSAVIARSASLDKVLSELAATGAVNFSREGNIIRAREVKH</sequence>
<evidence type="ECO:0000256" key="1">
    <source>
        <dbReference type="SAM" id="Phobius"/>
    </source>
</evidence>
<dbReference type="PANTHER" id="PTHR30273:SF2">
    <property type="entry name" value="PROTEIN FECR"/>
    <property type="match status" value="1"/>
</dbReference>
<name>A0ABR7THM5_9BACT</name>
<keyword evidence="1" id="KW-0812">Transmembrane</keyword>
<dbReference type="Pfam" id="PF04773">
    <property type="entry name" value="FecR"/>
    <property type="match status" value="1"/>
</dbReference>
<dbReference type="InterPro" id="IPR006860">
    <property type="entry name" value="FecR"/>
</dbReference>
<keyword evidence="5" id="KW-1185">Reference proteome</keyword>
<evidence type="ECO:0000259" key="3">
    <source>
        <dbReference type="Pfam" id="PF16344"/>
    </source>
</evidence>
<dbReference type="InterPro" id="IPR032508">
    <property type="entry name" value="FecR_C"/>
</dbReference>
<feature type="domain" description="Protein FecR C-terminal" evidence="3">
    <location>
        <begin position="307"/>
        <end position="373"/>
    </location>
</feature>
<dbReference type="Pfam" id="PF16344">
    <property type="entry name" value="FecR_C"/>
    <property type="match status" value="1"/>
</dbReference>
<feature type="domain" description="FecR protein" evidence="2">
    <location>
        <begin position="169"/>
        <end position="262"/>
    </location>
</feature>
<proteinExistence type="predicted"/>
<protein>
    <submittedName>
        <fullName evidence="4">FecR family protein</fullName>
    </submittedName>
</protein>
<dbReference type="Proteomes" id="UP000659124">
    <property type="component" value="Unassembled WGS sequence"/>
</dbReference>
<dbReference type="Gene3D" id="3.55.50.30">
    <property type="match status" value="1"/>
</dbReference>
<gene>
    <name evidence="4" type="ORF">ICL07_06435</name>
</gene>
<comment type="caution">
    <text evidence="4">The sequence shown here is derived from an EMBL/GenBank/DDBJ whole genome shotgun (WGS) entry which is preliminary data.</text>
</comment>
<dbReference type="RefSeq" id="WP_188087094.1">
    <property type="nucleotide sequence ID" value="NZ_JACVFC010000001.1"/>
</dbReference>
<organism evidence="4 5">
    <name type="scientific">Chitinophaga qingshengii</name>
    <dbReference type="NCBI Taxonomy" id="1569794"/>
    <lineage>
        <taxon>Bacteria</taxon>
        <taxon>Pseudomonadati</taxon>
        <taxon>Bacteroidota</taxon>
        <taxon>Chitinophagia</taxon>
        <taxon>Chitinophagales</taxon>
        <taxon>Chitinophagaceae</taxon>
        <taxon>Chitinophaga</taxon>
    </lineage>
</organism>
<dbReference type="EMBL" id="JACVFC010000001">
    <property type="protein sequence ID" value="MBC9930007.1"/>
    <property type="molecule type" value="Genomic_DNA"/>
</dbReference>